<dbReference type="Proteomes" id="UP000637628">
    <property type="component" value="Unassembled WGS sequence"/>
</dbReference>
<dbReference type="CDD" id="cd00383">
    <property type="entry name" value="trans_reg_C"/>
    <property type="match status" value="1"/>
</dbReference>
<keyword evidence="3" id="KW-0805">Transcription regulation</keyword>
<proteinExistence type="predicted"/>
<comment type="caution">
    <text evidence="10">The sequence shown here is derived from an EMBL/GenBank/DDBJ whole genome shotgun (WGS) entry which is preliminary data.</text>
</comment>
<dbReference type="PANTHER" id="PTHR48111">
    <property type="entry name" value="REGULATOR OF RPOS"/>
    <property type="match status" value="1"/>
</dbReference>
<evidence type="ECO:0000256" key="4">
    <source>
        <dbReference type="ARBA" id="ARBA00023125"/>
    </source>
</evidence>
<dbReference type="GO" id="GO:0003677">
    <property type="term" value="F:DNA binding"/>
    <property type="evidence" value="ECO:0007669"/>
    <property type="project" value="UniProtKB-KW"/>
</dbReference>
<feature type="domain" description="Response regulatory" evidence="8">
    <location>
        <begin position="2"/>
        <end position="112"/>
    </location>
</feature>
<dbReference type="SUPFAM" id="SSF52172">
    <property type="entry name" value="CheY-like"/>
    <property type="match status" value="1"/>
</dbReference>
<dbReference type="Gene3D" id="6.10.250.690">
    <property type="match status" value="1"/>
</dbReference>
<keyword evidence="4 7" id="KW-0238">DNA-binding</keyword>
<dbReference type="InterPro" id="IPR036388">
    <property type="entry name" value="WH-like_DNA-bd_sf"/>
</dbReference>
<dbReference type="Gene3D" id="3.40.50.2300">
    <property type="match status" value="1"/>
</dbReference>
<dbReference type="Pfam" id="PF00486">
    <property type="entry name" value="Trans_reg_C"/>
    <property type="match status" value="1"/>
</dbReference>
<reference evidence="10 11" key="1">
    <citation type="submission" date="2021-01" db="EMBL/GenBank/DDBJ databases">
        <title>Whole genome shotgun sequence of Actinoplanes durhamensis NBRC 14914.</title>
        <authorList>
            <person name="Komaki H."/>
            <person name="Tamura T."/>
        </authorList>
    </citation>
    <scope>NUCLEOTIDE SEQUENCE [LARGE SCALE GENOMIC DNA]</scope>
    <source>
        <strain evidence="10 11">NBRC 14914</strain>
    </source>
</reference>
<evidence type="ECO:0000256" key="6">
    <source>
        <dbReference type="PROSITE-ProRule" id="PRU00169"/>
    </source>
</evidence>
<dbReference type="CDD" id="cd17574">
    <property type="entry name" value="REC_OmpR"/>
    <property type="match status" value="1"/>
</dbReference>
<dbReference type="SUPFAM" id="SSF46894">
    <property type="entry name" value="C-terminal effector domain of the bipartite response regulators"/>
    <property type="match status" value="1"/>
</dbReference>
<dbReference type="InterPro" id="IPR001789">
    <property type="entry name" value="Sig_transdc_resp-reg_receiver"/>
</dbReference>
<dbReference type="SMART" id="SM00448">
    <property type="entry name" value="REC"/>
    <property type="match status" value="1"/>
</dbReference>
<dbReference type="RefSeq" id="WP_275414608.1">
    <property type="nucleotide sequence ID" value="NZ_BAAATX010000008.1"/>
</dbReference>
<evidence type="ECO:0000259" key="9">
    <source>
        <dbReference type="PROSITE" id="PS51755"/>
    </source>
</evidence>
<evidence type="ECO:0000256" key="7">
    <source>
        <dbReference type="PROSITE-ProRule" id="PRU01091"/>
    </source>
</evidence>
<name>A0ABQ3YM69_9ACTN</name>
<dbReference type="InterPro" id="IPR001867">
    <property type="entry name" value="OmpR/PhoB-type_DNA-bd"/>
</dbReference>
<sequence>MEVLLVEDDESIAEPLMDGLARYGMVTRHVATGAAALSAPVGDFVLLDLGLPDIDGIDVCRRLRAEGDVPIIMLTARGDEADRVLGLEIGADDYVAKPFSTRELVARMRAIGRRVVTPANPGGPLGPLRIDPRLREATLRGTPLRLTAKEYQLLVLLAQDPGAVVDRRRILERVWEPNFFGSGKTLDFHVATLRRKLGDPRWIENRRGVGFRLSVPPADAA</sequence>
<dbReference type="InterPro" id="IPR011006">
    <property type="entry name" value="CheY-like_superfamily"/>
</dbReference>
<keyword evidence="1 6" id="KW-0597">Phosphoprotein</keyword>
<gene>
    <name evidence="10" type="ORF">Adu01nite_00170</name>
</gene>
<evidence type="ECO:0000313" key="10">
    <source>
        <dbReference type="EMBL" id="GID98666.1"/>
    </source>
</evidence>
<dbReference type="InterPro" id="IPR016032">
    <property type="entry name" value="Sig_transdc_resp-reg_C-effctor"/>
</dbReference>
<dbReference type="InterPro" id="IPR039420">
    <property type="entry name" value="WalR-like"/>
</dbReference>
<dbReference type="EMBL" id="BOML01000002">
    <property type="protein sequence ID" value="GID98666.1"/>
    <property type="molecule type" value="Genomic_DNA"/>
</dbReference>
<evidence type="ECO:0000256" key="2">
    <source>
        <dbReference type="ARBA" id="ARBA00023012"/>
    </source>
</evidence>
<evidence type="ECO:0000256" key="3">
    <source>
        <dbReference type="ARBA" id="ARBA00023015"/>
    </source>
</evidence>
<keyword evidence="5" id="KW-0804">Transcription</keyword>
<dbReference type="PROSITE" id="PS51755">
    <property type="entry name" value="OMPR_PHOB"/>
    <property type="match status" value="1"/>
</dbReference>
<dbReference type="Pfam" id="PF00072">
    <property type="entry name" value="Response_reg"/>
    <property type="match status" value="1"/>
</dbReference>
<dbReference type="Gene3D" id="1.10.10.10">
    <property type="entry name" value="Winged helix-like DNA-binding domain superfamily/Winged helix DNA-binding domain"/>
    <property type="match status" value="1"/>
</dbReference>
<dbReference type="SMART" id="SM00862">
    <property type="entry name" value="Trans_reg_C"/>
    <property type="match status" value="1"/>
</dbReference>
<feature type="DNA-binding region" description="OmpR/PhoB-type" evidence="7">
    <location>
        <begin position="120"/>
        <end position="215"/>
    </location>
</feature>
<feature type="modified residue" description="4-aspartylphosphate" evidence="6">
    <location>
        <position position="48"/>
    </location>
</feature>
<keyword evidence="11" id="KW-1185">Reference proteome</keyword>
<organism evidence="10 11">
    <name type="scientific">Paractinoplanes durhamensis</name>
    <dbReference type="NCBI Taxonomy" id="113563"/>
    <lineage>
        <taxon>Bacteria</taxon>
        <taxon>Bacillati</taxon>
        <taxon>Actinomycetota</taxon>
        <taxon>Actinomycetes</taxon>
        <taxon>Micromonosporales</taxon>
        <taxon>Micromonosporaceae</taxon>
        <taxon>Paractinoplanes</taxon>
    </lineage>
</organism>
<evidence type="ECO:0000256" key="1">
    <source>
        <dbReference type="ARBA" id="ARBA00022553"/>
    </source>
</evidence>
<evidence type="ECO:0000256" key="5">
    <source>
        <dbReference type="ARBA" id="ARBA00023163"/>
    </source>
</evidence>
<evidence type="ECO:0000313" key="11">
    <source>
        <dbReference type="Proteomes" id="UP000637628"/>
    </source>
</evidence>
<evidence type="ECO:0000259" key="8">
    <source>
        <dbReference type="PROSITE" id="PS50110"/>
    </source>
</evidence>
<dbReference type="PROSITE" id="PS50110">
    <property type="entry name" value="RESPONSE_REGULATORY"/>
    <property type="match status" value="1"/>
</dbReference>
<feature type="domain" description="OmpR/PhoB-type" evidence="9">
    <location>
        <begin position="120"/>
        <end position="215"/>
    </location>
</feature>
<protein>
    <submittedName>
        <fullName evidence="10">DNA-binding response regulator</fullName>
    </submittedName>
</protein>
<accession>A0ABQ3YM69</accession>
<keyword evidence="2" id="KW-0902">Two-component regulatory system</keyword>
<dbReference type="PANTHER" id="PTHR48111:SF1">
    <property type="entry name" value="TWO-COMPONENT RESPONSE REGULATOR ORR33"/>
    <property type="match status" value="1"/>
</dbReference>